<keyword evidence="12" id="KW-1133">Transmembrane helix</keyword>
<feature type="domain" description="AMP-binding enzyme C-terminal" evidence="21">
    <location>
        <begin position="532"/>
        <end position="611"/>
    </location>
</feature>
<evidence type="ECO:0000256" key="17">
    <source>
        <dbReference type="ARBA" id="ARBA00060276"/>
    </source>
</evidence>
<dbReference type="GO" id="GO:0005778">
    <property type="term" value="C:peroxisomal membrane"/>
    <property type="evidence" value="ECO:0007669"/>
    <property type="project" value="UniProtKB-SubCell"/>
</dbReference>
<dbReference type="Gene3D" id="3.40.50.12780">
    <property type="entry name" value="N-terminal domain of ligase-like"/>
    <property type="match status" value="1"/>
</dbReference>
<evidence type="ECO:0000256" key="5">
    <source>
        <dbReference type="ARBA" id="ARBA00022448"/>
    </source>
</evidence>
<dbReference type="GO" id="GO:0044539">
    <property type="term" value="P:long-chain fatty acid import into cell"/>
    <property type="evidence" value="ECO:0007669"/>
    <property type="project" value="TreeGrafter"/>
</dbReference>
<keyword evidence="23" id="KW-1185">Reference proteome</keyword>
<keyword evidence="5" id="KW-0813">Transport</keyword>
<dbReference type="FunFam" id="3.30.300.30:FF:000002">
    <property type="entry name" value="Long-chain fatty acid transport protein 1"/>
    <property type="match status" value="1"/>
</dbReference>
<dbReference type="Pfam" id="PF00501">
    <property type="entry name" value="AMP-binding"/>
    <property type="match status" value="1"/>
</dbReference>
<evidence type="ECO:0000313" key="23">
    <source>
        <dbReference type="Proteomes" id="UP000006753"/>
    </source>
</evidence>
<evidence type="ECO:0000256" key="10">
    <source>
        <dbReference type="ARBA" id="ARBA00022741"/>
    </source>
</evidence>
<dbReference type="GO" id="GO:0005524">
    <property type="term" value="F:ATP binding"/>
    <property type="evidence" value="ECO:0007669"/>
    <property type="project" value="UniProtKB-KW"/>
</dbReference>
<proteinExistence type="inferred from homology"/>
<dbReference type="InterPro" id="IPR045851">
    <property type="entry name" value="AMP-bd_C_sf"/>
</dbReference>
<dbReference type="FunCoup" id="K1WVK6">
    <property type="interactions" value="123"/>
</dbReference>
<comment type="catalytic activity">
    <reaction evidence="16">
        <text>a very long-chain fatty acid + ATP + CoA = a very long-chain fatty acyl-CoA + AMP + diphosphate</text>
        <dbReference type="Rhea" id="RHEA:54536"/>
        <dbReference type="ChEBI" id="CHEBI:30616"/>
        <dbReference type="ChEBI" id="CHEBI:33019"/>
        <dbReference type="ChEBI" id="CHEBI:57287"/>
        <dbReference type="ChEBI" id="CHEBI:58950"/>
        <dbReference type="ChEBI" id="CHEBI:138261"/>
        <dbReference type="ChEBI" id="CHEBI:456215"/>
    </reaction>
</comment>
<dbReference type="Gene3D" id="3.30.300.30">
    <property type="match status" value="1"/>
</dbReference>
<keyword evidence="14" id="KW-0472">Membrane</keyword>
<keyword evidence="10" id="KW-0547">Nucleotide-binding</keyword>
<evidence type="ECO:0000256" key="19">
    <source>
        <dbReference type="ARBA" id="ARBA00078285"/>
    </source>
</evidence>
<dbReference type="KEGG" id="mbe:MBM_09252"/>
<dbReference type="OrthoDB" id="10253869at2759"/>
<keyword evidence="6" id="KW-1003">Cell membrane</keyword>
<dbReference type="GeneID" id="18765187"/>
<dbReference type="EMBL" id="JH921455">
    <property type="protein sequence ID" value="EKD12683.1"/>
    <property type="molecule type" value="Genomic_DNA"/>
</dbReference>
<dbReference type="PANTHER" id="PTHR43107">
    <property type="entry name" value="LONG-CHAIN FATTY ACID TRANSPORT PROTEIN"/>
    <property type="match status" value="1"/>
</dbReference>
<evidence type="ECO:0000256" key="2">
    <source>
        <dbReference type="ARBA" id="ARBA00004585"/>
    </source>
</evidence>
<dbReference type="InterPro" id="IPR020845">
    <property type="entry name" value="AMP-binding_CS"/>
</dbReference>
<evidence type="ECO:0000256" key="15">
    <source>
        <dbReference type="ARBA" id="ARBA00023140"/>
    </source>
</evidence>
<dbReference type="PROSITE" id="PS00455">
    <property type="entry name" value="AMP_BINDING"/>
    <property type="match status" value="1"/>
</dbReference>
<dbReference type="InParanoid" id="K1WVK6"/>
<comment type="similarity">
    <text evidence="4">Belongs to the ATP-dependent AMP-binding enzyme family.</text>
</comment>
<evidence type="ECO:0000313" key="22">
    <source>
        <dbReference type="EMBL" id="EKD12683.1"/>
    </source>
</evidence>
<dbReference type="GO" id="GO:0005324">
    <property type="term" value="F:long-chain fatty acid transmembrane transporter activity"/>
    <property type="evidence" value="ECO:0007669"/>
    <property type="project" value="TreeGrafter"/>
</dbReference>
<accession>K1WVK6</accession>
<dbReference type="OMA" id="VWRQFLD"/>
<comment type="subcellular location">
    <subcellularLocation>
        <location evidence="3">Cell membrane</location>
        <topology evidence="3">Multi-pass membrane protein</topology>
    </subcellularLocation>
    <subcellularLocation>
        <location evidence="1">Lipid droplet</location>
    </subcellularLocation>
    <subcellularLocation>
        <location evidence="2">Peroxisome membrane</location>
        <topology evidence="2">Multi-pass membrane protein</topology>
    </subcellularLocation>
</comment>
<evidence type="ECO:0000259" key="21">
    <source>
        <dbReference type="Pfam" id="PF13193"/>
    </source>
</evidence>
<evidence type="ECO:0000259" key="20">
    <source>
        <dbReference type="Pfam" id="PF00501"/>
    </source>
</evidence>
<keyword evidence="8" id="KW-0551">Lipid droplet</keyword>
<keyword evidence="13" id="KW-0445">Lipid transport</keyword>
<evidence type="ECO:0000256" key="11">
    <source>
        <dbReference type="ARBA" id="ARBA00022840"/>
    </source>
</evidence>
<sequence>MIRYQDLPENVDWFQADYIIYKLAATRNSMPGPLTLAAPAALAGLSYINARTSFGYDWRLLSSAAGAQIRALFRERSDKLNLFYILESHALGKRANHPALIFEGRQWTYGQLYVTVLKYGTWLKTTYDIKPKEIVAMNFMNSEKFIFLWMGLWAIGAKPAFINYNLTGKALVHCIKVVKARLLIVHPELSGNITQEVRDEFSDVDFEVLTPELEVQIATIHGVREPDSARTEDKSQNMAIVIFTSGTTGLPKGAIVSWNKIIVGSGLVPGWMSFTKDDIFYTSMPLYHSSAAVLGFCTCLGVGATFSLGKKFSTKSFWPEVRATHATTIQYVGETCRYLLSAPPQIDPGTGENLDRKNNVRLAFGNGLRPDIWNRFKERFGIEAIAEFYTATESTSGAWNYSRNDFSKGAIGRIGTFGSLLVGGTQVMVELDWETEMPKRDPATGLCRPVNKGQAGELLYRLDPADITRKFQGYYGNAGSTDSKILRDVLAKGDAWFRTGDMISADAQGRCFFSDRIGDTFRWKSENVSTSEVSEALGTHPVVAEANVYGVEIPHHDGRAGCVAIVLAEGQPPSPRIMRELAEHAATRLPGFAVPLFLRVTKQMELTGTNKQQKHVVRSQGVDPAKVGSDELWWLRGGTYVRFGQADWQELNGGRVKL</sequence>
<dbReference type="GO" id="GO:0005811">
    <property type="term" value="C:lipid droplet"/>
    <property type="evidence" value="ECO:0007669"/>
    <property type="project" value="UniProtKB-SubCell"/>
</dbReference>
<gene>
    <name evidence="22" type="ORF">MBM_09252</name>
</gene>
<reference evidence="22 23" key="1">
    <citation type="journal article" date="2012" name="BMC Genomics">
        <title>Sequencing the genome of Marssonina brunnea reveals fungus-poplar co-evolution.</title>
        <authorList>
            <person name="Zhu S."/>
            <person name="Cao Y.-Z."/>
            <person name="Jiang C."/>
            <person name="Tan B.-Y."/>
            <person name="Wang Z."/>
            <person name="Feng S."/>
            <person name="Zhang L."/>
            <person name="Su X.-H."/>
            <person name="Brejova B."/>
            <person name="Vinar T."/>
            <person name="Xu M."/>
            <person name="Wang M.-X."/>
            <person name="Zhang S.-G."/>
            <person name="Huang M.-R."/>
            <person name="Wu R."/>
            <person name="Zhou Y."/>
        </authorList>
    </citation>
    <scope>NUCLEOTIDE SEQUENCE [LARGE SCALE GENOMIC DNA]</scope>
    <source>
        <strain evidence="22 23">MB_m1</strain>
    </source>
</reference>
<dbReference type="Pfam" id="PF13193">
    <property type="entry name" value="AMP-binding_C"/>
    <property type="match status" value="1"/>
</dbReference>
<evidence type="ECO:0000256" key="18">
    <source>
        <dbReference type="ARBA" id="ARBA00068795"/>
    </source>
</evidence>
<keyword evidence="9" id="KW-0812">Transmembrane</keyword>
<evidence type="ECO:0000256" key="3">
    <source>
        <dbReference type="ARBA" id="ARBA00004651"/>
    </source>
</evidence>
<dbReference type="eggNOG" id="KOG1179">
    <property type="taxonomic scope" value="Eukaryota"/>
</dbReference>
<dbReference type="STRING" id="1072389.K1WVK6"/>
<dbReference type="GO" id="GO:0009898">
    <property type="term" value="C:cytoplasmic side of plasma membrane"/>
    <property type="evidence" value="ECO:0007669"/>
    <property type="project" value="TreeGrafter"/>
</dbReference>
<evidence type="ECO:0000256" key="12">
    <source>
        <dbReference type="ARBA" id="ARBA00022989"/>
    </source>
</evidence>
<dbReference type="InterPro" id="IPR025110">
    <property type="entry name" value="AMP-bd_C"/>
</dbReference>
<evidence type="ECO:0000256" key="7">
    <source>
        <dbReference type="ARBA" id="ARBA00022598"/>
    </source>
</evidence>
<name>K1WVK6_MARBU</name>
<dbReference type="PANTHER" id="PTHR43107:SF15">
    <property type="entry name" value="FATTY ACID TRANSPORT PROTEIN 3, ISOFORM A"/>
    <property type="match status" value="1"/>
</dbReference>
<dbReference type="InterPro" id="IPR042099">
    <property type="entry name" value="ANL_N_sf"/>
</dbReference>
<evidence type="ECO:0000256" key="14">
    <source>
        <dbReference type="ARBA" id="ARBA00023136"/>
    </source>
</evidence>
<evidence type="ECO:0000256" key="16">
    <source>
        <dbReference type="ARBA" id="ARBA00051585"/>
    </source>
</evidence>
<evidence type="ECO:0000256" key="8">
    <source>
        <dbReference type="ARBA" id="ARBA00022677"/>
    </source>
</evidence>
<comment type="function">
    <text evidence="17">Acyl-CoA synthetase required for both the import of long chain fatty acids (LCFAs) (C14-C18) and the activation very long chain fatty acids (VLCFAs) (C20-C26) by esterification of the fatty acids into metabolically active CoA-thioesters for subsequent degradation or incorporation into phospholipids. The transport and fatty acyl-CoA synthetase activities are genetically separable and are thus independent activities. Esterifies VLCFAs in the peroxisome matrix. The VLCFAs are actively transported into peroxisomes by a PXA1-PXA2 heterodimeric transporter in the peroxisomal membrane.</text>
</comment>
<protein>
    <recommendedName>
        <fullName evidence="18">Very long-chain fatty acid transport protein</fullName>
    </recommendedName>
    <alternativeName>
        <fullName evidence="19">Very-long-chain acyl-CoA synthetase</fullName>
    </alternativeName>
</protein>
<keyword evidence="11" id="KW-0067">ATP-binding</keyword>
<organism evidence="22 23">
    <name type="scientific">Marssonina brunnea f. sp. multigermtubi (strain MB_m1)</name>
    <name type="common">Marssonina leaf spot fungus</name>
    <dbReference type="NCBI Taxonomy" id="1072389"/>
    <lineage>
        <taxon>Eukaryota</taxon>
        <taxon>Fungi</taxon>
        <taxon>Dikarya</taxon>
        <taxon>Ascomycota</taxon>
        <taxon>Pezizomycotina</taxon>
        <taxon>Leotiomycetes</taxon>
        <taxon>Helotiales</taxon>
        <taxon>Drepanopezizaceae</taxon>
        <taxon>Drepanopeziza</taxon>
    </lineage>
</organism>
<dbReference type="HOGENOM" id="CLU_000022_46_3_1"/>
<dbReference type="Proteomes" id="UP000006753">
    <property type="component" value="Unassembled WGS sequence"/>
</dbReference>
<dbReference type="FunFam" id="3.40.50.12780:FF:000019">
    <property type="entry name" value="Long-chain fatty acid transporter"/>
    <property type="match status" value="1"/>
</dbReference>
<dbReference type="GO" id="GO:0004467">
    <property type="term" value="F:long-chain fatty acid-CoA ligase activity"/>
    <property type="evidence" value="ECO:0007669"/>
    <property type="project" value="TreeGrafter"/>
</dbReference>
<dbReference type="InterPro" id="IPR000873">
    <property type="entry name" value="AMP-dep_synth/lig_dom"/>
</dbReference>
<keyword evidence="15" id="KW-0576">Peroxisome</keyword>
<evidence type="ECO:0000256" key="13">
    <source>
        <dbReference type="ARBA" id="ARBA00023055"/>
    </source>
</evidence>
<keyword evidence="7" id="KW-0436">Ligase</keyword>
<evidence type="ECO:0000256" key="6">
    <source>
        <dbReference type="ARBA" id="ARBA00022475"/>
    </source>
</evidence>
<evidence type="ECO:0000256" key="4">
    <source>
        <dbReference type="ARBA" id="ARBA00006432"/>
    </source>
</evidence>
<evidence type="ECO:0000256" key="9">
    <source>
        <dbReference type="ARBA" id="ARBA00022692"/>
    </source>
</evidence>
<dbReference type="AlphaFoldDB" id="K1WVK6"/>
<feature type="domain" description="AMP-dependent synthetase/ligase" evidence="20">
    <location>
        <begin position="92"/>
        <end position="461"/>
    </location>
</feature>
<dbReference type="SUPFAM" id="SSF56801">
    <property type="entry name" value="Acetyl-CoA synthetase-like"/>
    <property type="match status" value="1"/>
</dbReference>
<evidence type="ECO:0000256" key="1">
    <source>
        <dbReference type="ARBA" id="ARBA00004502"/>
    </source>
</evidence>